<dbReference type="GO" id="GO:0008237">
    <property type="term" value="F:metallopeptidase activity"/>
    <property type="evidence" value="ECO:0007669"/>
    <property type="project" value="InterPro"/>
</dbReference>
<dbReference type="Proteomes" id="UP000010105">
    <property type="component" value="Plasmid pSYMBR3459"/>
</dbReference>
<proteinExistence type="predicted"/>
<protein>
    <submittedName>
        <fullName evidence="1">Uncharacterized protein</fullName>
    </submittedName>
</protein>
<keyword evidence="1" id="KW-0614">Plasmid</keyword>
<dbReference type="AlphaFoldDB" id="K0DZC5"/>
<reference evidence="1 2" key="1">
    <citation type="journal article" date="2012" name="J. Bacteriol.">
        <title>Complete Genome Sequence of Burkholderia phenoliruptrix BR3459a (CLA1), a Heat-Tolerant, Nitrogen-Fixing Symbiont of Mimosa flocculosa.</title>
        <authorList>
            <person name="de Oliveira Cunha C."/>
            <person name="Goda Zuleta L.F."/>
            <person name="Paula de Almeida L.G."/>
            <person name="Prioli Ciapina L."/>
            <person name="Lustrino Borges W."/>
            <person name="Pitard R.M."/>
            <person name="Baldani J.I."/>
            <person name="Straliotto R."/>
            <person name="de Faria S.M."/>
            <person name="Hungria M."/>
            <person name="Sousa Cavada B."/>
            <person name="Mercante F.M."/>
            <person name="Ribeiro de Vasconcelos A.T."/>
        </authorList>
    </citation>
    <scope>NUCLEOTIDE SEQUENCE [LARGE SCALE GENOMIC DNA]</scope>
    <source>
        <strain evidence="1 2">BR3459a</strain>
        <plasmid evidence="1 2">pSYMBR3459</plasmid>
    </source>
</reference>
<dbReference type="KEGG" id="bpx:BUPH_08190"/>
<accession>K0DZC5</accession>
<evidence type="ECO:0000313" key="1">
    <source>
        <dbReference type="EMBL" id="AFT90245.1"/>
    </source>
</evidence>
<dbReference type="eggNOG" id="ENOG502ZHRS">
    <property type="taxonomic scope" value="Bacteria"/>
</dbReference>
<name>K0DZC5_9BURK</name>
<dbReference type="PATRIC" id="fig|1229205.11.peg.6968"/>
<organism evidence="1 2">
    <name type="scientific">Paraburkholderia phenoliruptrix BR3459a</name>
    <dbReference type="NCBI Taxonomy" id="1229205"/>
    <lineage>
        <taxon>Bacteria</taxon>
        <taxon>Pseudomonadati</taxon>
        <taxon>Pseudomonadota</taxon>
        <taxon>Betaproteobacteria</taxon>
        <taxon>Burkholderiales</taxon>
        <taxon>Burkholderiaceae</taxon>
        <taxon>Paraburkholderia</taxon>
    </lineage>
</organism>
<dbReference type="SUPFAM" id="SSF55486">
    <property type="entry name" value="Metalloproteases ('zincins'), catalytic domain"/>
    <property type="match status" value="1"/>
</dbReference>
<dbReference type="Gene3D" id="3.40.390.10">
    <property type="entry name" value="Collagenase (Catalytic Domain)"/>
    <property type="match status" value="1"/>
</dbReference>
<evidence type="ECO:0000313" key="2">
    <source>
        <dbReference type="Proteomes" id="UP000010105"/>
    </source>
</evidence>
<dbReference type="EMBL" id="CP003865">
    <property type="protein sequence ID" value="AFT90245.1"/>
    <property type="molecule type" value="Genomic_DNA"/>
</dbReference>
<dbReference type="RefSeq" id="WP_015004442.1">
    <property type="nucleotide sequence ID" value="NC_018696.1"/>
</dbReference>
<sequence>MIRGVRVCQCYSQQQYEEVRFEKQQSHFWLQASLECVGYRIEKSQADVTNSVISAFDACMTCKVRALNYFLKEMRMETHVDFISPVPDSLEFDRNYYKKYVDASGIPVVAAAEVDGFALLKAKRIIEVMVSKHDPIRRLLANNVKGFLIIPKNSEMTTLPEYVDMDRRFPLPCDEKWDKRAQGCGWISCLPYVSCSEANLLKVGRPLDRYPRESICIHEFAHAVMDAGILVHDPAFDDRLNALYKDAKEKYLGNSYAGQNPGEYWAVGVQAWFNAADCVHKGTTPTDTFHKLHKTDPSFACEVGKWFPSPYECSPVYP</sequence>
<dbReference type="HOGENOM" id="CLU_873397_0_0_4"/>
<dbReference type="InterPro" id="IPR024079">
    <property type="entry name" value="MetalloPept_cat_dom_sf"/>
</dbReference>
<geneLocation type="plasmid" evidence="1 2">
    <name>pSYMBR3459</name>
</geneLocation>
<dbReference type="GeneID" id="84319826"/>
<gene>
    <name evidence="1" type="ORF">BUPH_08190</name>
</gene>